<evidence type="ECO:0000313" key="2">
    <source>
        <dbReference type="EMBL" id="POM23017.1"/>
    </source>
</evidence>
<feature type="domain" description="Roadblock/LAMTOR2" evidence="1">
    <location>
        <begin position="11"/>
        <end position="100"/>
    </location>
</feature>
<dbReference type="EMBL" id="MTBP01000004">
    <property type="protein sequence ID" value="POM23017.1"/>
    <property type="molecule type" value="Genomic_DNA"/>
</dbReference>
<dbReference type="SMART" id="SM00960">
    <property type="entry name" value="Robl_LC7"/>
    <property type="match status" value="1"/>
</dbReference>
<accession>A0A2P4UD99</accession>
<organism evidence="2 3">
    <name type="scientific">Actinomadura rubteroloni</name>
    <dbReference type="NCBI Taxonomy" id="1926885"/>
    <lineage>
        <taxon>Bacteria</taxon>
        <taxon>Bacillati</taxon>
        <taxon>Actinomycetota</taxon>
        <taxon>Actinomycetes</taxon>
        <taxon>Streptosporangiales</taxon>
        <taxon>Thermomonosporaceae</taxon>
        <taxon>Actinomadura</taxon>
    </lineage>
</organism>
<reference evidence="2 3" key="1">
    <citation type="journal article" date="2017" name="Chemistry">
        <title>Isolation, Biosynthesis and Chemical Modifications of Rubterolones A-F: Rare Tropolone Alkaloids from Actinomadura sp. 5-2.</title>
        <authorList>
            <person name="Guo H."/>
            <person name="Benndorf R."/>
            <person name="Leichnitz D."/>
            <person name="Klassen J.L."/>
            <person name="Vollmers J."/>
            <person name="Gorls H."/>
            <person name="Steinacker M."/>
            <person name="Weigel C."/>
            <person name="Dahse H.M."/>
            <person name="Kaster A.K."/>
            <person name="de Beer Z.W."/>
            <person name="Poulsen M."/>
            <person name="Beemelmanns C."/>
        </authorList>
    </citation>
    <scope>NUCLEOTIDE SEQUENCE [LARGE SCALE GENOMIC DNA]</scope>
    <source>
        <strain evidence="2 3">5-2</strain>
    </source>
</reference>
<sequence length="135" mass="13575">MVSTQDTVPLDRLVGNLLGSVPGIAGAVVASSDGLLLSSVGLARDQAERHAAAGISLLALGHAMGGTTGRGSCEQILLRYTRGHLVCMRIQAPAALIVEAEPGANLGAVATAMTQFVTSVGPAFAPELRGGRESG</sequence>
<name>A0A2P4UD99_9ACTN</name>
<dbReference type="PANTHER" id="PTHR36222">
    <property type="entry name" value="SERINE PROTEASE INHIBITOR RV3364C"/>
    <property type="match status" value="1"/>
</dbReference>
<evidence type="ECO:0000259" key="1">
    <source>
        <dbReference type="SMART" id="SM00960"/>
    </source>
</evidence>
<dbReference type="InterPro" id="IPR053141">
    <property type="entry name" value="Mycobact_SerProt_Inhib_Rv3364c"/>
</dbReference>
<dbReference type="Pfam" id="PF03259">
    <property type="entry name" value="Robl_LC7"/>
    <property type="match status" value="1"/>
</dbReference>
<gene>
    <name evidence="2" type="ORF">BTM25_52230</name>
</gene>
<comment type="caution">
    <text evidence="2">The sequence shown here is derived from an EMBL/GenBank/DDBJ whole genome shotgun (WGS) entry which is preliminary data.</text>
</comment>
<dbReference type="SUPFAM" id="SSF103196">
    <property type="entry name" value="Roadblock/LC7 domain"/>
    <property type="match status" value="1"/>
</dbReference>
<proteinExistence type="predicted"/>
<evidence type="ECO:0000313" key="3">
    <source>
        <dbReference type="Proteomes" id="UP000242367"/>
    </source>
</evidence>
<dbReference type="AlphaFoldDB" id="A0A2P4UD99"/>
<dbReference type="Proteomes" id="UP000242367">
    <property type="component" value="Unassembled WGS sequence"/>
</dbReference>
<protein>
    <submittedName>
        <fullName evidence="2">Roadblock/LC7 domain protein</fullName>
    </submittedName>
</protein>
<dbReference type="PANTHER" id="PTHR36222:SF1">
    <property type="entry name" value="SERINE PROTEASE INHIBITOR RV3364C"/>
    <property type="match status" value="1"/>
</dbReference>
<keyword evidence="3" id="KW-1185">Reference proteome</keyword>
<dbReference type="Gene3D" id="3.30.450.30">
    <property type="entry name" value="Dynein light chain 2a, cytoplasmic"/>
    <property type="match status" value="1"/>
</dbReference>
<dbReference type="InterPro" id="IPR004942">
    <property type="entry name" value="Roadblock/LAMTOR2_dom"/>
</dbReference>